<evidence type="ECO:0000256" key="1">
    <source>
        <dbReference type="SAM" id="Phobius"/>
    </source>
</evidence>
<proteinExistence type="predicted"/>
<dbReference type="EMBL" id="BBNR01000006">
    <property type="protein sequence ID" value="GAL66850.1"/>
    <property type="molecule type" value="Genomic_DNA"/>
</dbReference>
<dbReference type="EMBL" id="BBNS01000005">
    <property type="protein sequence ID" value="GAL70361.1"/>
    <property type="molecule type" value="Genomic_DNA"/>
</dbReference>
<evidence type="ECO:0000313" key="4">
    <source>
        <dbReference type="Proteomes" id="UP000029641"/>
    </source>
</evidence>
<dbReference type="Proteomes" id="UP000029641">
    <property type="component" value="Unassembled WGS sequence"/>
</dbReference>
<sequence>MLLATEPFPSVLGVGLGVGFLVLLTTLLVPEHDSTRQVKKMRLNNFIT</sequence>
<gene>
    <name evidence="2" type="ORF">JCM19301_1394</name>
    <name evidence="3" type="ORF">JCM19302_3483</name>
</gene>
<dbReference type="Proteomes" id="UP000029646">
    <property type="component" value="Unassembled WGS sequence"/>
</dbReference>
<protein>
    <submittedName>
        <fullName evidence="3">Uncharacterized protein</fullName>
    </submittedName>
</protein>
<keyword evidence="1" id="KW-0472">Membrane</keyword>
<organism evidence="3 5">
    <name type="scientific">Jejuia pallidilutea</name>
    <dbReference type="NCBI Taxonomy" id="504487"/>
    <lineage>
        <taxon>Bacteria</taxon>
        <taxon>Pseudomonadati</taxon>
        <taxon>Bacteroidota</taxon>
        <taxon>Flavobacteriia</taxon>
        <taxon>Flavobacteriales</taxon>
        <taxon>Flavobacteriaceae</taxon>
        <taxon>Jejuia</taxon>
    </lineage>
</organism>
<feature type="transmembrane region" description="Helical" evidence="1">
    <location>
        <begin position="12"/>
        <end position="30"/>
    </location>
</feature>
<evidence type="ECO:0000313" key="2">
    <source>
        <dbReference type="EMBL" id="GAL66850.1"/>
    </source>
</evidence>
<accession>A0A090W0A5</accession>
<evidence type="ECO:0000313" key="3">
    <source>
        <dbReference type="EMBL" id="GAL70361.1"/>
    </source>
</evidence>
<keyword evidence="1" id="KW-1133">Transmembrane helix</keyword>
<evidence type="ECO:0000313" key="5">
    <source>
        <dbReference type="Proteomes" id="UP000029646"/>
    </source>
</evidence>
<keyword evidence="1" id="KW-0812">Transmembrane</keyword>
<comment type="caution">
    <text evidence="3">The sequence shown here is derived from an EMBL/GenBank/DDBJ whole genome shotgun (WGS) entry which is preliminary data.</text>
</comment>
<dbReference type="AlphaFoldDB" id="A0A090W0A5"/>
<reference evidence="4 5" key="1">
    <citation type="journal article" date="2014" name="Genome Announc.">
        <title>Draft Genome Sequence of Marine Flavobacterium Jejuia pallidilutea Strain 11shimoA1 and Pigmentation Mutants.</title>
        <authorList>
            <person name="Takatani N."/>
            <person name="Nakanishi M."/>
            <person name="Meirelles P."/>
            <person name="Mino S."/>
            <person name="Suda W."/>
            <person name="Oshima K."/>
            <person name="Hattori M."/>
            <person name="Ohkuma M."/>
            <person name="Hosokawa M."/>
            <person name="Miyashita K."/>
            <person name="Thompson F.L."/>
            <person name="Niwa A."/>
            <person name="Sawabe T."/>
            <person name="Sawabe T."/>
        </authorList>
    </citation>
    <scope>NUCLEOTIDE SEQUENCE [LARGE SCALE GENOMIC DNA]</scope>
    <source>
        <strain evidence="2 4">JCM 19301</strain>
        <strain evidence="3">JCM 19302</strain>
        <strain evidence="5">JCM19302</strain>
    </source>
</reference>
<name>A0A090W0A5_9FLAO</name>